<dbReference type="GO" id="GO:0016787">
    <property type="term" value="F:hydrolase activity"/>
    <property type="evidence" value="ECO:0007669"/>
    <property type="project" value="UniProtKB-KW"/>
</dbReference>
<sequence length="725" mass="84542">MSISSEVYLSHPDKPYTQHIRNMFDANDIPLERSVKLYHDIAKLKSSFQYYIRHPGESVKDKNHTLLSGYIFLLNNDFETKEMLFGFLSIVSHHSRVIDLFDLREDNRYIGRYCCNSAELQFLDEVIEHAKVTGLYPPLNADVADLEQKSETYRKFLRKASFQTSFVYGDFIAFKKLFASLIYSDKFEAIFSIPKEPKRMIPENVLAEYIRRLPYHEKRDRFRKHVLESFDKERRLFRLTAPTGYGKTLTALQFALQFEKEKIIFALPFTSIIDQTYSVISDIFKDTEIDIFKIHHKTVIDEEHDEDRYSKVKFLMSSFSGEINVTTLYQIIFAMFGNSNKDNVKFNQFKNSVVIIDEAQSIPYRLRKDFIALTRKISETMNTVFIFMSATMPVVGDEFLEISDLSYFHDQNRYRLKWLNLPNGEETLKDMIAHAAQTKHTLCVVNTIQKAQELYLWFRGDFECYALNGYMTDTDKQRVIAAVAKRLEQNEEKILLISTQSIEAGVDLDFDIGFREVAPISSIIQTAGRVNRNFKKEQATLYVFEEISGYTDLIYGDLQLISKTIFSLLQERDIPESDILEVSDLYFQKLHSQLESALIDEEIKRLAFAAINQKIEEVMDGGNYKRLVIVEPYEGYVKKIEQQLLELRSSHLDKFVLKDQVEKVVKELSRFGVNVSLKDIERFTTRLNSIRTLPNMIYLPFGAPEYSKEYGVRKVGMESAENIFD</sequence>
<dbReference type="InterPro" id="IPR006474">
    <property type="entry name" value="Helicase_Cas3_CRISPR-ass_core"/>
</dbReference>
<evidence type="ECO:0000256" key="9">
    <source>
        <dbReference type="ARBA" id="ARBA00023118"/>
    </source>
</evidence>
<evidence type="ECO:0000259" key="12">
    <source>
        <dbReference type="PROSITE" id="PS51643"/>
    </source>
</evidence>
<keyword evidence="4" id="KW-0479">Metal-binding</keyword>
<dbReference type="AlphaFoldDB" id="E6WXQ2"/>
<dbReference type="GO" id="GO:0004518">
    <property type="term" value="F:nuclease activity"/>
    <property type="evidence" value="ECO:0007669"/>
    <property type="project" value="UniProtKB-KW"/>
</dbReference>
<dbReference type="InterPro" id="IPR011545">
    <property type="entry name" value="DEAD/DEAH_box_helicase_dom"/>
</dbReference>
<dbReference type="InterPro" id="IPR006483">
    <property type="entry name" value="CRISPR-assoc_Cas3_HD"/>
</dbReference>
<comment type="similarity">
    <text evidence="1">In the N-terminal section; belongs to the CRISPR-associated nuclease Cas3-HD family.</text>
</comment>
<evidence type="ECO:0000259" key="11">
    <source>
        <dbReference type="PROSITE" id="PS51192"/>
    </source>
</evidence>
<dbReference type="GO" id="GO:0051607">
    <property type="term" value="P:defense response to virus"/>
    <property type="evidence" value="ECO:0007669"/>
    <property type="project" value="UniProtKB-KW"/>
</dbReference>
<keyword evidence="8" id="KW-0067">ATP-binding</keyword>
<dbReference type="PANTHER" id="PTHR47959">
    <property type="entry name" value="ATP-DEPENDENT RNA HELICASE RHLE-RELATED"/>
    <property type="match status" value="1"/>
</dbReference>
<dbReference type="InterPro" id="IPR014001">
    <property type="entry name" value="Helicase_ATP-bd"/>
</dbReference>
<dbReference type="PROSITE" id="PS51192">
    <property type="entry name" value="HELICASE_ATP_BIND_1"/>
    <property type="match status" value="1"/>
</dbReference>
<dbReference type="GO" id="GO:0005524">
    <property type="term" value="F:ATP binding"/>
    <property type="evidence" value="ECO:0007669"/>
    <property type="project" value="UniProtKB-KW"/>
</dbReference>
<proteinExistence type="inferred from homology"/>
<dbReference type="PANTHER" id="PTHR47959:SF16">
    <property type="entry name" value="CRISPR-ASSOCIATED NUCLEASE_HELICASE CAS3-RELATED"/>
    <property type="match status" value="1"/>
</dbReference>
<dbReference type="Gene3D" id="3.40.50.300">
    <property type="entry name" value="P-loop containing nucleotide triphosphate hydrolases"/>
    <property type="match status" value="2"/>
</dbReference>
<dbReference type="SMART" id="SM00487">
    <property type="entry name" value="DEXDc"/>
    <property type="match status" value="1"/>
</dbReference>
<gene>
    <name evidence="13" type="ordered locus">Nitsa_1051</name>
</gene>
<dbReference type="NCBIfam" id="TIGR01587">
    <property type="entry name" value="cas3_core"/>
    <property type="match status" value="1"/>
</dbReference>
<feature type="domain" description="Helicase ATP-binding" evidence="11">
    <location>
        <begin position="228"/>
        <end position="410"/>
    </location>
</feature>
<dbReference type="EMBL" id="CP002452">
    <property type="protein sequence ID" value="ADV46309.1"/>
    <property type="molecule type" value="Genomic_DNA"/>
</dbReference>
<organism evidence="13 14">
    <name type="scientific">Nitratifractor salsuginis (strain DSM 16511 / JCM 12458 / E9I37-1)</name>
    <dbReference type="NCBI Taxonomy" id="749222"/>
    <lineage>
        <taxon>Bacteria</taxon>
        <taxon>Pseudomonadati</taxon>
        <taxon>Campylobacterota</taxon>
        <taxon>Epsilonproteobacteria</taxon>
        <taxon>Campylobacterales</taxon>
        <taxon>Sulfurovaceae</taxon>
        <taxon>Nitratifractor</taxon>
    </lineage>
</organism>
<reference evidence="13 14" key="1">
    <citation type="journal article" date="2011" name="Stand. Genomic Sci.">
        <title>Complete genome sequence of Nitratifractor salsuginis type strain (E9I37-1).</title>
        <authorList>
            <person name="Anderson I."/>
            <person name="Sikorski J."/>
            <person name="Zeytun A."/>
            <person name="Nolan M."/>
            <person name="Lapidus A."/>
            <person name="Lucas S."/>
            <person name="Hammon N."/>
            <person name="Deshpande S."/>
            <person name="Cheng J.F."/>
            <person name="Tapia R."/>
            <person name="Han C."/>
            <person name="Goodwin L."/>
            <person name="Pitluck S."/>
            <person name="Liolios K."/>
            <person name="Pagani I."/>
            <person name="Ivanova N."/>
            <person name="Huntemann M."/>
            <person name="Mavromatis K."/>
            <person name="Ovchinikova G."/>
            <person name="Pati A."/>
            <person name="Chen A."/>
            <person name="Palaniappan K."/>
            <person name="Land M."/>
            <person name="Hauser L."/>
            <person name="Brambilla E.M."/>
            <person name="Ngatchou-Djao O.D."/>
            <person name="Rohde M."/>
            <person name="Tindall B.J."/>
            <person name="Goker M."/>
            <person name="Detter J.C."/>
            <person name="Woyke T."/>
            <person name="Bristow J."/>
            <person name="Eisen J.A."/>
            <person name="Markowitz V."/>
            <person name="Hugenholtz P."/>
            <person name="Klenk H.P."/>
            <person name="Kyrpides N.C."/>
        </authorList>
    </citation>
    <scope>NUCLEOTIDE SEQUENCE [LARGE SCALE GENOMIC DNA]</scope>
    <source>
        <strain evidence="14">DSM 16511 / JCM 12458 / E9I37-1</strain>
    </source>
</reference>
<dbReference type="InterPro" id="IPR038257">
    <property type="entry name" value="CRISPR-assoc_Cas3_HD_sf"/>
</dbReference>
<dbReference type="GO" id="GO:0003676">
    <property type="term" value="F:nucleic acid binding"/>
    <property type="evidence" value="ECO:0007669"/>
    <property type="project" value="InterPro"/>
</dbReference>
<protein>
    <submittedName>
        <fullName evidence="13">CRISPR-associated helicase, Cas3 family</fullName>
    </submittedName>
</protein>
<dbReference type="STRING" id="749222.Nitsa_1051"/>
<dbReference type="SUPFAM" id="SSF52540">
    <property type="entry name" value="P-loop containing nucleoside triphosphate hydrolases"/>
    <property type="match status" value="1"/>
</dbReference>
<evidence type="ECO:0000313" key="14">
    <source>
        <dbReference type="Proteomes" id="UP000008633"/>
    </source>
</evidence>
<dbReference type="Proteomes" id="UP000008633">
    <property type="component" value="Chromosome"/>
</dbReference>
<dbReference type="InterPro" id="IPR027417">
    <property type="entry name" value="P-loop_NTPase"/>
</dbReference>
<evidence type="ECO:0000256" key="2">
    <source>
        <dbReference type="ARBA" id="ARBA00009046"/>
    </source>
</evidence>
<dbReference type="Pfam" id="PF00270">
    <property type="entry name" value="DEAD"/>
    <property type="match status" value="1"/>
</dbReference>
<evidence type="ECO:0000256" key="6">
    <source>
        <dbReference type="ARBA" id="ARBA00022801"/>
    </source>
</evidence>
<dbReference type="GO" id="GO:0005829">
    <property type="term" value="C:cytosol"/>
    <property type="evidence" value="ECO:0007669"/>
    <property type="project" value="TreeGrafter"/>
</dbReference>
<evidence type="ECO:0000256" key="4">
    <source>
        <dbReference type="ARBA" id="ARBA00022723"/>
    </source>
</evidence>
<dbReference type="InterPro" id="IPR001650">
    <property type="entry name" value="Helicase_C-like"/>
</dbReference>
<feature type="domain" description="HD Cas3-type" evidence="12">
    <location>
        <begin position="9"/>
        <end position="187"/>
    </location>
</feature>
<evidence type="ECO:0000256" key="7">
    <source>
        <dbReference type="ARBA" id="ARBA00022806"/>
    </source>
</evidence>
<dbReference type="Gene3D" id="1.10.3210.30">
    <property type="match status" value="1"/>
</dbReference>
<keyword evidence="3" id="KW-0540">Nuclease</keyword>
<dbReference type="HOGENOM" id="CLU_010123_1_1_7"/>
<dbReference type="PROSITE" id="PS51643">
    <property type="entry name" value="HD_CAS3"/>
    <property type="match status" value="1"/>
</dbReference>
<keyword evidence="14" id="KW-1185">Reference proteome</keyword>
<evidence type="ECO:0000256" key="1">
    <source>
        <dbReference type="ARBA" id="ARBA00006847"/>
    </source>
</evidence>
<dbReference type="GO" id="GO:0003724">
    <property type="term" value="F:RNA helicase activity"/>
    <property type="evidence" value="ECO:0007669"/>
    <property type="project" value="TreeGrafter"/>
</dbReference>
<reference evidence="14" key="2">
    <citation type="submission" date="2011-01" db="EMBL/GenBank/DDBJ databases">
        <title>The complete genome of Nitratifractor salsuginis DSM 16511.</title>
        <authorList>
            <consortium name="US DOE Joint Genome Institute (JGI-PGF)"/>
            <person name="Lucas S."/>
            <person name="Copeland A."/>
            <person name="Lapidus A."/>
            <person name="Bruce D."/>
            <person name="Goodwin L."/>
            <person name="Pitluck S."/>
            <person name="Kyrpides N."/>
            <person name="Mavromatis K."/>
            <person name="Ivanova N."/>
            <person name="Mikhailova N."/>
            <person name="Zeytun A."/>
            <person name="Detter J.C."/>
            <person name="Tapia R."/>
            <person name="Han C."/>
            <person name="Land M."/>
            <person name="Hauser L."/>
            <person name="Markowitz V."/>
            <person name="Cheng J.-F."/>
            <person name="Hugenholtz P."/>
            <person name="Woyke T."/>
            <person name="Wu D."/>
            <person name="Tindall B."/>
            <person name="Schuetze A."/>
            <person name="Brambilla E."/>
            <person name="Klenk H.-P."/>
            <person name="Eisen J.A."/>
        </authorList>
    </citation>
    <scope>NUCLEOTIDE SEQUENCE [LARGE SCALE GENOMIC DNA]</scope>
    <source>
        <strain evidence="14">DSM 16511 / JCM 12458 / E9I37-1</strain>
    </source>
</reference>
<dbReference type="SMART" id="SM00490">
    <property type="entry name" value="HELICc"/>
    <property type="match status" value="1"/>
</dbReference>
<dbReference type="InterPro" id="IPR054712">
    <property type="entry name" value="Cas3-like_dom"/>
</dbReference>
<dbReference type="KEGG" id="nsa:Nitsa_1051"/>
<comment type="similarity">
    <text evidence="10">Belongs to the DEAD box helicase family.</text>
</comment>
<keyword evidence="7" id="KW-0347">Helicase</keyword>
<name>E6WXQ2_NITSE</name>
<accession>E6WXQ2</accession>
<comment type="similarity">
    <text evidence="2">In the central section; belongs to the CRISPR-associated helicase Cas3 family.</text>
</comment>
<evidence type="ECO:0000313" key="13">
    <source>
        <dbReference type="EMBL" id="ADV46309.1"/>
    </source>
</evidence>
<dbReference type="RefSeq" id="WP_013554002.1">
    <property type="nucleotide sequence ID" value="NC_014935.1"/>
</dbReference>
<evidence type="ECO:0000256" key="8">
    <source>
        <dbReference type="ARBA" id="ARBA00022840"/>
    </source>
</evidence>
<dbReference type="eggNOG" id="COG1203">
    <property type="taxonomic scope" value="Bacteria"/>
</dbReference>
<evidence type="ECO:0000256" key="3">
    <source>
        <dbReference type="ARBA" id="ARBA00022722"/>
    </source>
</evidence>
<dbReference type="GO" id="GO:0046872">
    <property type="term" value="F:metal ion binding"/>
    <property type="evidence" value="ECO:0007669"/>
    <property type="project" value="UniProtKB-KW"/>
</dbReference>
<evidence type="ECO:0000256" key="5">
    <source>
        <dbReference type="ARBA" id="ARBA00022741"/>
    </source>
</evidence>
<keyword evidence="5" id="KW-0547">Nucleotide-binding</keyword>
<dbReference type="Pfam" id="PF22590">
    <property type="entry name" value="Cas3-like_C_2"/>
    <property type="match status" value="1"/>
</dbReference>
<evidence type="ECO:0000256" key="10">
    <source>
        <dbReference type="ARBA" id="ARBA00038437"/>
    </source>
</evidence>
<dbReference type="InterPro" id="IPR050079">
    <property type="entry name" value="DEAD_box_RNA_helicase"/>
</dbReference>
<keyword evidence="9" id="KW-0051">Antiviral defense</keyword>
<keyword evidence="6" id="KW-0378">Hydrolase</keyword>